<dbReference type="Pfam" id="PF17919">
    <property type="entry name" value="RT_RNaseH_2"/>
    <property type="match status" value="1"/>
</dbReference>
<evidence type="ECO:0000259" key="2">
    <source>
        <dbReference type="Pfam" id="PF17919"/>
    </source>
</evidence>
<dbReference type="PANTHER" id="PTHR37984">
    <property type="entry name" value="PROTEIN CBG26694"/>
    <property type="match status" value="1"/>
</dbReference>
<accession>A0A0L6UZ19</accession>
<dbReference type="SUPFAM" id="SSF56672">
    <property type="entry name" value="DNA/RNA polymerases"/>
    <property type="match status" value="1"/>
</dbReference>
<dbReference type="EMBL" id="LAVV01008203">
    <property type="protein sequence ID" value="KNZ53467.1"/>
    <property type="molecule type" value="Genomic_DNA"/>
</dbReference>
<dbReference type="OrthoDB" id="3018369at2759"/>
<dbReference type="GO" id="GO:0003824">
    <property type="term" value="F:catalytic activity"/>
    <property type="evidence" value="ECO:0007669"/>
    <property type="project" value="UniProtKB-KW"/>
</dbReference>
<comment type="caution">
    <text evidence="3">The sequence shown here is derived from an EMBL/GenBank/DDBJ whole genome shotgun (WGS) entry which is preliminary data.</text>
</comment>
<organism evidence="3 4">
    <name type="scientific">Puccinia sorghi</name>
    <dbReference type="NCBI Taxonomy" id="27349"/>
    <lineage>
        <taxon>Eukaryota</taxon>
        <taxon>Fungi</taxon>
        <taxon>Dikarya</taxon>
        <taxon>Basidiomycota</taxon>
        <taxon>Pucciniomycotina</taxon>
        <taxon>Pucciniomycetes</taxon>
        <taxon>Pucciniales</taxon>
        <taxon>Pucciniaceae</taxon>
        <taxon>Puccinia</taxon>
    </lineage>
</organism>
<dbReference type="InterPro" id="IPR041577">
    <property type="entry name" value="RT_RNaseH_2"/>
</dbReference>
<dbReference type="VEuPathDB" id="FungiDB:VP01_3230g6"/>
<evidence type="ECO:0000313" key="4">
    <source>
        <dbReference type="Proteomes" id="UP000037035"/>
    </source>
</evidence>
<dbReference type="InterPro" id="IPR043128">
    <property type="entry name" value="Rev_trsase/Diguanyl_cyclase"/>
</dbReference>
<name>A0A0L6UZ19_9BASI</name>
<sequence>MMKISKTLKPLERVFFPSTMIMLISNLKVLHLFQAQSILSQSRNPQNFETILRKMFSCSLCTKEGWLTPTLRQVWLTAMRTCLGIFEYTVICFGLCNAPLTFQHFVNDIFADLSLCCEVNIFEKTVCMPNSQSANTPFLFTEQALKKFDALKKAFTTAPILTHFSELARTLIKTNASDHAVTGVISQYSSLNLLHPVAFKAQRLHNSELNYEIHDKELLEIQKWCSYLLKVILDALSRQDTVYTREGEAFANNNPHNVQTIFSPLTHSDSPKVYLNSMKLHSKTLKLCDAQLSNPCCRDI</sequence>
<dbReference type="InterPro" id="IPR050951">
    <property type="entry name" value="Retrovirus_Pol_polyprotein"/>
</dbReference>
<evidence type="ECO:0000313" key="3">
    <source>
        <dbReference type="EMBL" id="KNZ53467.1"/>
    </source>
</evidence>
<dbReference type="Gene3D" id="3.10.10.10">
    <property type="entry name" value="HIV Type 1 Reverse Transcriptase, subunit A, domain 1"/>
    <property type="match status" value="1"/>
</dbReference>
<dbReference type="AlphaFoldDB" id="A0A0L6UZ19"/>
<keyword evidence="4" id="KW-1185">Reference proteome</keyword>
<dbReference type="Gene3D" id="3.30.70.270">
    <property type="match status" value="1"/>
</dbReference>
<dbReference type="Proteomes" id="UP000037035">
    <property type="component" value="Unassembled WGS sequence"/>
</dbReference>
<dbReference type="PANTHER" id="PTHR37984:SF5">
    <property type="entry name" value="PROTEIN NYNRIN-LIKE"/>
    <property type="match status" value="1"/>
</dbReference>
<proteinExistence type="predicted"/>
<dbReference type="InterPro" id="IPR043502">
    <property type="entry name" value="DNA/RNA_pol_sf"/>
</dbReference>
<protein>
    <recommendedName>
        <fullName evidence="2">Reverse transcriptase/retrotransposon-derived protein RNase H-like domain-containing protein</fullName>
    </recommendedName>
</protein>
<keyword evidence="1" id="KW-0511">Multifunctional enzyme</keyword>
<reference evidence="3 4" key="1">
    <citation type="submission" date="2015-08" db="EMBL/GenBank/DDBJ databases">
        <title>Next Generation Sequencing and Analysis of the Genome of Puccinia sorghi L Schw, the Causal Agent of Maize Common Rust.</title>
        <authorList>
            <person name="Rochi L."/>
            <person name="Burguener G."/>
            <person name="Darino M."/>
            <person name="Turjanski A."/>
            <person name="Kreff E."/>
            <person name="Dieguez M.J."/>
            <person name="Sacco F."/>
        </authorList>
    </citation>
    <scope>NUCLEOTIDE SEQUENCE [LARGE SCALE GENOMIC DNA]</scope>
    <source>
        <strain evidence="3 4">RO10H11247</strain>
    </source>
</reference>
<feature type="domain" description="Reverse transcriptase/retrotransposon-derived protein RNase H-like" evidence="2">
    <location>
        <begin position="140"/>
        <end position="228"/>
    </location>
</feature>
<gene>
    <name evidence="3" type="ORF">VP01_3230g6</name>
</gene>
<evidence type="ECO:0000256" key="1">
    <source>
        <dbReference type="ARBA" id="ARBA00023268"/>
    </source>
</evidence>